<feature type="chain" id="PRO_5027182096" description="Endolytic peptidoglycan transglycosylase RlpA" evidence="7">
    <location>
        <begin position="21"/>
        <end position="299"/>
    </location>
</feature>
<dbReference type="GO" id="GO:0008932">
    <property type="term" value="F:lytic endotransglycosylase activity"/>
    <property type="evidence" value="ECO:0007669"/>
    <property type="project" value="UniProtKB-UniRule"/>
</dbReference>
<evidence type="ECO:0000256" key="3">
    <source>
        <dbReference type="ARBA" id="ARBA00023316"/>
    </source>
</evidence>
<dbReference type="InParanoid" id="A0A6M4HEA1"/>
<dbReference type="PANTHER" id="PTHR34183">
    <property type="entry name" value="ENDOLYTIC PEPTIDOGLYCAN TRANSGLYCOSYLASE RLPA"/>
    <property type="match status" value="1"/>
</dbReference>
<dbReference type="EMBL" id="CP053073">
    <property type="protein sequence ID" value="QJR16843.1"/>
    <property type="molecule type" value="Genomic_DNA"/>
</dbReference>
<dbReference type="KEGG" id="upl:DSM104440_03679"/>
<dbReference type="GO" id="GO:0042834">
    <property type="term" value="F:peptidoglycan binding"/>
    <property type="evidence" value="ECO:0007669"/>
    <property type="project" value="InterPro"/>
</dbReference>
<accession>A0A6M4HEA1</accession>
<dbReference type="InterPro" id="IPR009009">
    <property type="entry name" value="RlpA-like_DPBB"/>
</dbReference>
<dbReference type="HAMAP" id="MF_02071">
    <property type="entry name" value="RlpA"/>
    <property type="match status" value="1"/>
</dbReference>
<keyword evidence="3 4" id="KW-0961">Cell wall biogenesis/degradation</keyword>
<comment type="subcellular location">
    <subcellularLocation>
        <location evidence="4">Cell membrane</location>
        <topology evidence="4">Lipid-anchor</topology>
    </subcellularLocation>
</comment>
<evidence type="ECO:0000256" key="4">
    <source>
        <dbReference type="HAMAP-Rule" id="MF_02071"/>
    </source>
</evidence>
<feature type="region of interest" description="Disordered" evidence="6">
    <location>
        <begin position="20"/>
        <end position="61"/>
    </location>
</feature>
<evidence type="ECO:0000313" key="10">
    <source>
        <dbReference type="Proteomes" id="UP000503096"/>
    </source>
</evidence>
<dbReference type="SUPFAM" id="SSF110997">
    <property type="entry name" value="Sporulation related repeat"/>
    <property type="match status" value="1"/>
</dbReference>
<dbReference type="GO" id="GO:0071555">
    <property type="term" value="P:cell wall organization"/>
    <property type="evidence" value="ECO:0007669"/>
    <property type="project" value="UniProtKB-KW"/>
</dbReference>
<keyword evidence="2 4" id="KW-0456">Lyase</keyword>
<dbReference type="Pfam" id="PF03330">
    <property type="entry name" value="DPBB_1"/>
    <property type="match status" value="1"/>
</dbReference>
<dbReference type="InterPro" id="IPR012997">
    <property type="entry name" value="RplA"/>
</dbReference>
<keyword evidence="4" id="KW-0564">Palmitate</keyword>
<comment type="similarity">
    <text evidence="4 5">Belongs to the RlpA family.</text>
</comment>
<dbReference type="NCBIfam" id="TIGR00413">
    <property type="entry name" value="rlpA"/>
    <property type="match status" value="1"/>
</dbReference>
<dbReference type="InterPro" id="IPR036908">
    <property type="entry name" value="RlpA-like_sf"/>
</dbReference>
<sequence>MRAGFAVLVAVLLATGLAGCGSTPKKDEPRKPSYYSDDGPPDKTPDNLASIPDAVPRDEPFHRFANRPYTVFGRSYAPVVNNDPLKERGMASWYGKKFHGQKTASGEVYDMFAMTAAHKTLPLPSYVRVTNVRDGRSVVVRVNDRGPFHQDRIIDLSYAAASRIGIAGPGSGLVEVERVFAGSRVEVAKAPASSVAPPSRTVATPLTPPPVIVETAVVARETDGALWLQLGAFGSAENAELFRARMARTLTWNNEPLSIAVHDGLHRVRMGPYRNREEASAIADQVRESLGFAPAISAR</sequence>
<dbReference type="FunCoup" id="A0A6M4HEA1">
    <property type="interactions" value="44"/>
</dbReference>
<keyword evidence="4" id="KW-1003">Cell membrane</keyword>
<gene>
    <name evidence="4 9" type="primary">rlpA</name>
    <name evidence="9" type="ORF">DSM104440_03679</name>
</gene>
<dbReference type="CDD" id="cd22268">
    <property type="entry name" value="DPBB_RlpA-like"/>
    <property type="match status" value="1"/>
</dbReference>
<feature type="domain" description="SPOR" evidence="8">
    <location>
        <begin position="220"/>
        <end position="299"/>
    </location>
</feature>
<dbReference type="PROSITE" id="PS51257">
    <property type="entry name" value="PROKAR_LIPOPROTEIN"/>
    <property type="match status" value="1"/>
</dbReference>
<keyword evidence="4" id="KW-0472">Membrane</keyword>
<dbReference type="Gene3D" id="3.30.70.1070">
    <property type="entry name" value="Sporulation related repeat"/>
    <property type="match status" value="1"/>
</dbReference>
<evidence type="ECO:0000256" key="6">
    <source>
        <dbReference type="SAM" id="MobiDB-lite"/>
    </source>
</evidence>
<organism evidence="9 10">
    <name type="scientific">Usitatibacter palustris</name>
    <dbReference type="NCBI Taxonomy" id="2732487"/>
    <lineage>
        <taxon>Bacteria</taxon>
        <taxon>Pseudomonadati</taxon>
        <taxon>Pseudomonadota</taxon>
        <taxon>Betaproteobacteria</taxon>
        <taxon>Nitrosomonadales</taxon>
        <taxon>Usitatibacteraceae</taxon>
        <taxon>Usitatibacter</taxon>
    </lineage>
</organism>
<keyword evidence="10" id="KW-1185">Reference proteome</keyword>
<name>A0A6M4HEA1_9PROT</name>
<dbReference type="InterPro" id="IPR036680">
    <property type="entry name" value="SPOR-like_sf"/>
</dbReference>
<dbReference type="RefSeq" id="WP_171165310.1">
    <property type="nucleotide sequence ID" value="NZ_CP053073.1"/>
</dbReference>
<evidence type="ECO:0000256" key="5">
    <source>
        <dbReference type="RuleBase" id="RU003495"/>
    </source>
</evidence>
<keyword evidence="1 7" id="KW-0732">Signal</keyword>
<dbReference type="PANTHER" id="PTHR34183:SF1">
    <property type="entry name" value="ENDOLYTIC PEPTIDOGLYCAN TRANSGLYCOSYLASE RLPA"/>
    <property type="match status" value="1"/>
</dbReference>
<dbReference type="InterPro" id="IPR007730">
    <property type="entry name" value="SPOR-like_dom"/>
</dbReference>
<dbReference type="AlphaFoldDB" id="A0A6M4HEA1"/>
<evidence type="ECO:0000256" key="1">
    <source>
        <dbReference type="ARBA" id="ARBA00022729"/>
    </source>
</evidence>
<evidence type="ECO:0000259" key="8">
    <source>
        <dbReference type="PROSITE" id="PS51724"/>
    </source>
</evidence>
<dbReference type="Pfam" id="PF05036">
    <property type="entry name" value="SPOR"/>
    <property type="match status" value="1"/>
</dbReference>
<dbReference type="GO" id="GO:0005886">
    <property type="term" value="C:plasma membrane"/>
    <property type="evidence" value="ECO:0007669"/>
    <property type="project" value="UniProtKB-SubCell"/>
</dbReference>
<evidence type="ECO:0000256" key="2">
    <source>
        <dbReference type="ARBA" id="ARBA00023239"/>
    </source>
</evidence>
<proteinExistence type="inferred from homology"/>
<keyword evidence="4" id="KW-0449">Lipoprotein</keyword>
<dbReference type="Gene3D" id="2.40.40.10">
    <property type="entry name" value="RlpA-like domain"/>
    <property type="match status" value="1"/>
</dbReference>
<dbReference type="SUPFAM" id="SSF50685">
    <property type="entry name" value="Barwin-like endoglucanases"/>
    <property type="match status" value="1"/>
</dbReference>
<dbReference type="PROSITE" id="PS51724">
    <property type="entry name" value="SPOR"/>
    <property type="match status" value="1"/>
</dbReference>
<protein>
    <recommendedName>
        <fullName evidence="4">Endolytic peptidoglycan transglycosylase RlpA</fullName>
        <ecNumber evidence="4">4.2.2.-</ecNumber>
    </recommendedName>
</protein>
<dbReference type="GO" id="GO:0000270">
    <property type="term" value="P:peptidoglycan metabolic process"/>
    <property type="evidence" value="ECO:0007669"/>
    <property type="project" value="UniProtKB-UniRule"/>
</dbReference>
<comment type="function">
    <text evidence="4">Lytic transglycosylase with a strong preference for naked glycan strands that lack stem peptides.</text>
</comment>
<dbReference type="Proteomes" id="UP000503096">
    <property type="component" value="Chromosome"/>
</dbReference>
<reference evidence="9 10" key="1">
    <citation type="submission" date="2020-04" db="EMBL/GenBank/DDBJ databases">
        <title>Usitatibacter rugosus gen. nov., sp. nov. and Usitatibacter palustris sp. nov., novel members of Usitatibacteraceae fam. nov. within the order Nitrosomonadales isolated from soil.</title>
        <authorList>
            <person name="Huber K.J."/>
            <person name="Neumann-Schaal M."/>
            <person name="Geppert A."/>
            <person name="Luckner M."/>
            <person name="Wanner G."/>
            <person name="Overmann J."/>
        </authorList>
    </citation>
    <scope>NUCLEOTIDE SEQUENCE [LARGE SCALE GENOMIC DNA]</scope>
    <source>
        <strain evidence="9 10">Swamp67</strain>
    </source>
</reference>
<evidence type="ECO:0000256" key="7">
    <source>
        <dbReference type="SAM" id="SignalP"/>
    </source>
</evidence>
<dbReference type="FunFam" id="2.40.40.10:FF:000003">
    <property type="entry name" value="Endolytic peptidoglycan transglycosylase RlpA"/>
    <property type="match status" value="1"/>
</dbReference>
<feature type="signal peptide" evidence="7">
    <location>
        <begin position="1"/>
        <end position="20"/>
    </location>
</feature>
<dbReference type="EC" id="4.2.2.-" evidence="4"/>
<dbReference type="InterPro" id="IPR034718">
    <property type="entry name" value="RlpA"/>
</dbReference>
<evidence type="ECO:0000313" key="9">
    <source>
        <dbReference type="EMBL" id="QJR16843.1"/>
    </source>
</evidence>